<evidence type="ECO:0000313" key="3">
    <source>
        <dbReference type="WBParaSite" id="PTRK_0001070850.1"/>
    </source>
</evidence>
<protein>
    <submittedName>
        <fullName evidence="3">7TM_GPCR_Srx domain-containing protein</fullName>
    </submittedName>
</protein>
<reference evidence="3" key="1">
    <citation type="submission" date="2017-02" db="UniProtKB">
        <authorList>
            <consortium name="WormBaseParasite"/>
        </authorList>
    </citation>
    <scope>IDENTIFICATION</scope>
</reference>
<sequence length="108" mass="12626">MIITLSKYGSQVLTTFKTENSNININIINISFDFCGATNYDDWLVFYYNPVKVILGLISIICNIIFIIHFYELLSFNNKKDYKLNMSFNQLPIELNDNLSLKELRTEI</sequence>
<feature type="transmembrane region" description="Helical" evidence="1">
    <location>
        <begin position="53"/>
        <end position="74"/>
    </location>
</feature>
<dbReference type="WBParaSite" id="PTRK_0001070850.1">
    <property type="protein sequence ID" value="PTRK_0001070850.1"/>
    <property type="gene ID" value="PTRK_0001070850"/>
</dbReference>
<dbReference type="AlphaFoldDB" id="A0A0N4ZQA8"/>
<proteinExistence type="predicted"/>
<keyword evidence="1" id="KW-1133">Transmembrane helix</keyword>
<evidence type="ECO:0000313" key="2">
    <source>
        <dbReference type="Proteomes" id="UP000038045"/>
    </source>
</evidence>
<dbReference type="Proteomes" id="UP000038045">
    <property type="component" value="Unplaced"/>
</dbReference>
<accession>A0A0N4ZQA8</accession>
<evidence type="ECO:0000256" key="1">
    <source>
        <dbReference type="SAM" id="Phobius"/>
    </source>
</evidence>
<keyword evidence="2" id="KW-1185">Reference proteome</keyword>
<organism evidence="2 3">
    <name type="scientific">Parastrongyloides trichosuri</name>
    <name type="common">Possum-specific nematode worm</name>
    <dbReference type="NCBI Taxonomy" id="131310"/>
    <lineage>
        <taxon>Eukaryota</taxon>
        <taxon>Metazoa</taxon>
        <taxon>Ecdysozoa</taxon>
        <taxon>Nematoda</taxon>
        <taxon>Chromadorea</taxon>
        <taxon>Rhabditida</taxon>
        <taxon>Tylenchina</taxon>
        <taxon>Panagrolaimomorpha</taxon>
        <taxon>Strongyloidoidea</taxon>
        <taxon>Strongyloididae</taxon>
        <taxon>Parastrongyloides</taxon>
    </lineage>
</organism>
<keyword evidence="1" id="KW-0472">Membrane</keyword>
<name>A0A0N4ZQA8_PARTI</name>
<keyword evidence="1" id="KW-0812">Transmembrane</keyword>